<evidence type="ECO:0000313" key="1">
    <source>
        <dbReference type="EMBL" id="JAH27759.1"/>
    </source>
</evidence>
<dbReference type="EMBL" id="GBXM01080818">
    <property type="protein sequence ID" value="JAH27759.1"/>
    <property type="molecule type" value="Transcribed_RNA"/>
</dbReference>
<dbReference type="AlphaFoldDB" id="A0A0E9RFB4"/>
<accession>A0A0E9RFB4</accession>
<protein>
    <submittedName>
        <fullName evidence="1">Uncharacterized protein</fullName>
    </submittedName>
</protein>
<reference evidence="1" key="2">
    <citation type="journal article" date="2015" name="Fish Shellfish Immunol.">
        <title>Early steps in the European eel (Anguilla anguilla)-Vibrio vulnificus interaction in the gills: Role of the RtxA13 toxin.</title>
        <authorList>
            <person name="Callol A."/>
            <person name="Pajuelo D."/>
            <person name="Ebbesson L."/>
            <person name="Teles M."/>
            <person name="MacKenzie S."/>
            <person name="Amaro C."/>
        </authorList>
    </citation>
    <scope>NUCLEOTIDE SEQUENCE</scope>
</reference>
<sequence length="93" mass="10662">MFSAFHFSPASVMISEYVFGDTTTSCRCQIKISSRKIVSAHKFVSLLLNMSEHCRHLIGWIPISAEPEKRGDLFINILIYHLNSPLNYVFENI</sequence>
<organism evidence="1">
    <name type="scientific">Anguilla anguilla</name>
    <name type="common">European freshwater eel</name>
    <name type="synonym">Muraena anguilla</name>
    <dbReference type="NCBI Taxonomy" id="7936"/>
    <lineage>
        <taxon>Eukaryota</taxon>
        <taxon>Metazoa</taxon>
        <taxon>Chordata</taxon>
        <taxon>Craniata</taxon>
        <taxon>Vertebrata</taxon>
        <taxon>Euteleostomi</taxon>
        <taxon>Actinopterygii</taxon>
        <taxon>Neopterygii</taxon>
        <taxon>Teleostei</taxon>
        <taxon>Anguilliformes</taxon>
        <taxon>Anguillidae</taxon>
        <taxon>Anguilla</taxon>
    </lineage>
</organism>
<reference evidence="1" key="1">
    <citation type="submission" date="2014-11" db="EMBL/GenBank/DDBJ databases">
        <authorList>
            <person name="Amaro Gonzalez C."/>
        </authorList>
    </citation>
    <scope>NUCLEOTIDE SEQUENCE</scope>
</reference>
<name>A0A0E9RFB4_ANGAN</name>
<proteinExistence type="predicted"/>